<reference evidence="1 2" key="1">
    <citation type="journal article" date="2023" name="Nucleic Acids Res.">
        <title>The hologenome of Daphnia magna reveals possible DNA methylation and microbiome-mediated evolution of the host genome.</title>
        <authorList>
            <person name="Chaturvedi A."/>
            <person name="Li X."/>
            <person name="Dhandapani V."/>
            <person name="Marshall H."/>
            <person name="Kissane S."/>
            <person name="Cuenca-Cambronero M."/>
            <person name="Asole G."/>
            <person name="Calvet F."/>
            <person name="Ruiz-Romero M."/>
            <person name="Marangio P."/>
            <person name="Guigo R."/>
            <person name="Rago D."/>
            <person name="Mirbahai L."/>
            <person name="Eastwood N."/>
            <person name="Colbourne J.K."/>
            <person name="Zhou J."/>
            <person name="Mallon E."/>
            <person name="Orsini L."/>
        </authorList>
    </citation>
    <scope>NUCLEOTIDE SEQUENCE [LARGE SCALE GENOMIC DNA]</scope>
    <source>
        <strain evidence="1">LRV0_1</strain>
    </source>
</reference>
<keyword evidence="2" id="KW-1185">Reference proteome</keyword>
<accession>A0ABQ9Z585</accession>
<dbReference type="Proteomes" id="UP001234178">
    <property type="component" value="Unassembled WGS sequence"/>
</dbReference>
<organism evidence="1 2">
    <name type="scientific">Daphnia magna</name>
    <dbReference type="NCBI Taxonomy" id="35525"/>
    <lineage>
        <taxon>Eukaryota</taxon>
        <taxon>Metazoa</taxon>
        <taxon>Ecdysozoa</taxon>
        <taxon>Arthropoda</taxon>
        <taxon>Crustacea</taxon>
        <taxon>Branchiopoda</taxon>
        <taxon>Diplostraca</taxon>
        <taxon>Cladocera</taxon>
        <taxon>Anomopoda</taxon>
        <taxon>Daphniidae</taxon>
        <taxon>Daphnia</taxon>
    </lineage>
</organism>
<protein>
    <submittedName>
        <fullName evidence="1">Uncharacterized protein</fullName>
    </submittedName>
</protein>
<name>A0ABQ9Z585_9CRUS</name>
<proteinExistence type="predicted"/>
<evidence type="ECO:0000313" key="2">
    <source>
        <dbReference type="Proteomes" id="UP001234178"/>
    </source>
</evidence>
<sequence>MARARKCENDVELGGANSALSNFHDVTAHQSRGSPILQRTDAKQQQVSGCVNDVSCDACVPYVCVNKKLVI</sequence>
<comment type="caution">
    <text evidence="1">The sequence shown here is derived from an EMBL/GenBank/DDBJ whole genome shotgun (WGS) entry which is preliminary data.</text>
</comment>
<gene>
    <name evidence="1" type="ORF">OUZ56_013210</name>
</gene>
<evidence type="ECO:0000313" key="1">
    <source>
        <dbReference type="EMBL" id="KAK4008052.1"/>
    </source>
</evidence>
<dbReference type="EMBL" id="JAOYFB010000002">
    <property type="protein sequence ID" value="KAK4008052.1"/>
    <property type="molecule type" value="Genomic_DNA"/>
</dbReference>